<dbReference type="PROSITE" id="PS01209">
    <property type="entry name" value="LDLRA_1"/>
    <property type="match status" value="1"/>
</dbReference>
<dbReference type="GO" id="GO:0030297">
    <property type="term" value="F:transmembrane receptor protein tyrosine kinase activator activity"/>
    <property type="evidence" value="ECO:0007669"/>
    <property type="project" value="TreeGrafter"/>
</dbReference>
<protein>
    <submittedName>
        <fullName evidence="3">Uncharacterized protein</fullName>
    </submittedName>
</protein>
<evidence type="ECO:0000256" key="1">
    <source>
        <dbReference type="ARBA" id="ARBA00023157"/>
    </source>
</evidence>
<dbReference type="AlphaFoldDB" id="A0A8J2KWZ7"/>
<name>A0A8J2KWZ7_9HEXA</name>
<dbReference type="EMBL" id="CAJVCH010534552">
    <property type="protein sequence ID" value="CAG7824957.1"/>
    <property type="molecule type" value="Genomic_DNA"/>
</dbReference>
<dbReference type="PANTHER" id="PTHR21105:SF0">
    <property type="entry name" value="GH16255P"/>
    <property type="match status" value="1"/>
</dbReference>
<accession>A0A8J2KWZ7</accession>
<dbReference type="InterPro" id="IPR002172">
    <property type="entry name" value="LDrepeatLR_classA_rpt"/>
</dbReference>
<proteinExistence type="predicted"/>
<evidence type="ECO:0000256" key="2">
    <source>
        <dbReference type="PROSITE-ProRule" id="PRU00124"/>
    </source>
</evidence>
<sequence length="134" mass="15138">MTSGRPALDISFDDNFFPPSLRSRYIRTFLKTRSKRYPAHLDLFAQKPQFWMKTGECPSTPDGSREYFCPTPTVDGMWACVDDYQLCDGVKNCPQAEDENPTLCLFYHAVESQINVIAGSVADPALIANNYEIT</sequence>
<dbReference type="GO" id="GO:0043195">
    <property type="term" value="C:terminal bouton"/>
    <property type="evidence" value="ECO:0007669"/>
    <property type="project" value="TreeGrafter"/>
</dbReference>
<keyword evidence="4" id="KW-1185">Reference proteome</keyword>
<dbReference type="PROSITE" id="PS50068">
    <property type="entry name" value="LDLRA_2"/>
    <property type="match status" value="1"/>
</dbReference>
<organism evidence="3 4">
    <name type="scientific">Allacma fusca</name>
    <dbReference type="NCBI Taxonomy" id="39272"/>
    <lineage>
        <taxon>Eukaryota</taxon>
        <taxon>Metazoa</taxon>
        <taxon>Ecdysozoa</taxon>
        <taxon>Arthropoda</taxon>
        <taxon>Hexapoda</taxon>
        <taxon>Collembola</taxon>
        <taxon>Symphypleona</taxon>
        <taxon>Sminthuridae</taxon>
        <taxon>Allacma</taxon>
    </lineage>
</organism>
<dbReference type="Proteomes" id="UP000708208">
    <property type="component" value="Unassembled WGS sequence"/>
</dbReference>
<dbReference type="OrthoDB" id="6417936at2759"/>
<comment type="caution">
    <text evidence="3">The sequence shown here is derived from an EMBL/GenBank/DDBJ whole genome shotgun (WGS) entry which is preliminary data.</text>
</comment>
<evidence type="ECO:0000313" key="4">
    <source>
        <dbReference type="Proteomes" id="UP000708208"/>
    </source>
</evidence>
<dbReference type="GO" id="GO:0043410">
    <property type="term" value="P:positive regulation of MAPK cascade"/>
    <property type="evidence" value="ECO:0007669"/>
    <property type="project" value="TreeGrafter"/>
</dbReference>
<keyword evidence="1" id="KW-1015">Disulfide bond</keyword>
<reference evidence="3" key="1">
    <citation type="submission" date="2021-06" db="EMBL/GenBank/DDBJ databases">
        <authorList>
            <person name="Hodson N. C."/>
            <person name="Mongue J. A."/>
            <person name="Jaron S. K."/>
        </authorList>
    </citation>
    <scope>NUCLEOTIDE SEQUENCE</scope>
</reference>
<comment type="caution">
    <text evidence="2">Lacks conserved residue(s) required for the propagation of feature annotation.</text>
</comment>
<evidence type="ECO:0000313" key="3">
    <source>
        <dbReference type="EMBL" id="CAG7824957.1"/>
    </source>
</evidence>
<dbReference type="InterPro" id="IPR023415">
    <property type="entry name" value="LDLR_class-A_CS"/>
</dbReference>
<dbReference type="PANTHER" id="PTHR21105">
    <property type="entry name" value="GH16255P"/>
    <property type="match status" value="1"/>
</dbReference>
<gene>
    <name evidence="3" type="ORF">AFUS01_LOCUS35088</name>
</gene>